<evidence type="ECO:0000256" key="6">
    <source>
        <dbReference type="ARBA" id="ARBA00023186"/>
    </source>
</evidence>
<dbReference type="InterPro" id="IPR017998">
    <property type="entry name" value="Chaperone_TCP-1"/>
</dbReference>
<evidence type="ECO:0000313" key="8">
    <source>
        <dbReference type="EMBL" id="EOB12444.1"/>
    </source>
</evidence>
<dbReference type="PRINTS" id="PR00304">
    <property type="entry name" value="TCOMPLEXTCP1"/>
</dbReference>
<dbReference type="Gene3D" id="3.50.7.10">
    <property type="entry name" value="GroEL"/>
    <property type="match status" value="1"/>
</dbReference>
<reference evidence="8 9" key="1">
    <citation type="journal article" date="2013" name="BMC Genomics">
        <title>Comparative genomics of parasitic silkworm microsporidia reveal an association between genome expansion and host adaptation.</title>
        <authorList>
            <person name="Pan G."/>
            <person name="Xu J."/>
            <person name="Li T."/>
            <person name="Xia Q."/>
            <person name="Liu S.L."/>
            <person name="Zhang G."/>
            <person name="Li S."/>
            <person name="Li C."/>
            <person name="Liu H."/>
            <person name="Yang L."/>
            <person name="Liu T."/>
            <person name="Zhang X."/>
            <person name="Wu Z."/>
            <person name="Fan W."/>
            <person name="Dang X."/>
            <person name="Xiang H."/>
            <person name="Tao M."/>
            <person name="Li Y."/>
            <person name="Hu J."/>
            <person name="Li Z."/>
            <person name="Lin L."/>
            <person name="Luo J."/>
            <person name="Geng L."/>
            <person name="Wang L."/>
            <person name="Long M."/>
            <person name="Wan Y."/>
            <person name="He N."/>
            <person name="Zhang Z."/>
            <person name="Lu C."/>
            <person name="Keeling P.J."/>
            <person name="Wang J."/>
            <person name="Xiang Z."/>
            <person name="Zhou Z."/>
        </authorList>
    </citation>
    <scope>NUCLEOTIDE SEQUENCE [LARGE SCALE GENOMIC DNA]</scope>
    <source>
        <strain evidence="9">CQ1 / CVCC 102059</strain>
    </source>
</reference>
<evidence type="ECO:0000256" key="2">
    <source>
        <dbReference type="ARBA" id="ARBA00008020"/>
    </source>
</evidence>
<sequence length="521" mass="57679">MNIFNHQNVGTTEEKGEDARRTILAGTNLIGDILKSTLGPKGMLKILKGDSNNLSVTNDGASILKDLQIDSASARILINASVGQDFEEGDGTTTVGVLTSSIIRETSKLKIHPSKIIKGLRMAQEKAEEILESVAVEASEMDLSFLIKTCLCSKVLRYELALFSEICIKAMENLKDLKMIQIIKCPGRLEDSYLDSGFILDKDIEIKEMDNPKVLIANTSLDQDKIKVFGAKISVNTVEDLAQMEQIEHEKMKAKIENICSRTFDCFINRQLIYDYPMQLLKLKNVQPIEHADFDGVERLSTVLGGKIISTFDEIEEDKQDDSVDTDDLVLGNCDKIYNVYIGNKRMIKFDGVKKGASTIVLFGSSKEMLDEAERSIHDALCVLLKIKEGDNKKNIVYGGGSSEMAIGVGLAKYALEIPGVESEAILAVADAYQEIPMVLAENGGYNGTEIRASLRNKHNKGEFTYGVDVQKGEIACMKTKNVIDSYRIKKRVIKASSEVAQMIVKCDGVVKCKPRERTRH</sequence>
<dbReference type="PROSITE" id="PS00750">
    <property type="entry name" value="TCP1_1"/>
    <property type="match status" value="1"/>
</dbReference>
<protein>
    <submittedName>
        <fullName evidence="8">T-complex protein 1 subunit beta</fullName>
    </submittedName>
</protein>
<evidence type="ECO:0000256" key="7">
    <source>
        <dbReference type="RuleBase" id="RU004187"/>
    </source>
</evidence>
<dbReference type="AlphaFoldDB" id="R0M363"/>
<comment type="subunit">
    <text evidence="3">Component of the T-complex protein 1 (TCP1) complex.</text>
</comment>
<dbReference type="Pfam" id="PF00118">
    <property type="entry name" value="Cpn60_TCP1"/>
    <property type="match status" value="1"/>
</dbReference>
<dbReference type="Gene3D" id="3.30.260.10">
    <property type="entry name" value="TCP-1-like chaperonin intermediate domain"/>
    <property type="match status" value="1"/>
</dbReference>
<comment type="function">
    <text evidence="1">Molecular chaperone; assists the folding of proteins upon ATP hydrolysis.</text>
</comment>
<dbReference type="SMR" id="R0M363"/>
<dbReference type="Proteomes" id="UP000016927">
    <property type="component" value="Unassembled WGS sequence"/>
</dbReference>
<keyword evidence="9" id="KW-1185">Reference proteome</keyword>
<dbReference type="GO" id="GO:0005832">
    <property type="term" value="C:chaperonin-containing T-complex"/>
    <property type="evidence" value="ECO:0007669"/>
    <property type="project" value="UniProtKB-ARBA"/>
</dbReference>
<dbReference type="InterPro" id="IPR027410">
    <property type="entry name" value="TCP-1-like_intermed_sf"/>
</dbReference>
<dbReference type="OMA" id="CAEMVMS"/>
<dbReference type="SUPFAM" id="SSF48592">
    <property type="entry name" value="GroEL equatorial domain-like"/>
    <property type="match status" value="1"/>
</dbReference>
<dbReference type="InterPro" id="IPR002194">
    <property type="entry name" value="Chaperonin_TCP-1_CS"/>
</dbReference>
<keyword evidence="4 7" id="KW-0547">Nucleotide-binding</keyword>
<gene>
    <name evidence="8" type="primary">TCPB</name>
    <name evidence="8" type="ORF">NBO_441g0002</name>
</gene>
<keyword evidence="5 7" id="KW-0067">ATP-binding</keyword>
<dbReference type="GO" id="GO:0140662">
    <property type="term" value="F:ATP-dependent protein folding chaperone"/>
    <property type="evidence" value="ECO:0007669"/>
    <property type="project" value="InterPro"/>
</dbReference>
<dbReference type="PANTHER" id="PTHR11353">
    <property type="entry name" value="CHAPERONIN"/>
    <property type="match status" value="1"/>
</dbReference>
<dbReference type="OrthoDB" id="10248520at2759"/>
<dbReference type="VEuPathDB" id="MicrosporidiaDB:NBO_441g0002"/>
<evidence type="ECO:0000256" key="1">
    <source>
        <dbReference type="ARBA" id="ARBA00002912"/>
    </source>
</evidence>
<proteinExistence type="inferred from homology"/>
<evidence type="ECO:0000256" key="4">
    <source>
        <dbReference type="ARBA" id="ARBA00022741"/>
    </source>
</evidence>
<dbReference type="InterPro" id="IPR027413">
    <property type="entry name" value="GROEL-like_equatorial_sf"/>
</dbReference>
<keyword evidence="6 7" id="KW-0143">Chaperone</keyword>
<dbReference type="EMBL" id="KB909349">
    <property type="protein sequence ID" value="EOB12444.1"/>
    <property type="molecule type" value="Genomic_DNA"/>
</dbReference>
<dbReference type="SUPFAM" id="SSF52029">
    <property type="entry name" value="GroEL apical domain-like"/>
    <property type="match status" value="1"/>
</dbReference>
<dbReference type="Gene3D" id="1.10.560.10">
    <property type="entry name" value="GroEL-like equatorial domain"/>
    <property type="match status" value="1"/>
</dbReference>
<organism evidence="8 9">
    <name type="scientific">Nosema bombycis (strain CQ1 / CVCC 102059)</name>
    <name type="common">Microsporidian parasite</name>
    <name type="synonym">Pebrine of silkworm</name>
    <dbReference type="NCBI Taxonomy" id="578461"/>
    <lineage>
        <taxon>Eukaryota</taxon>
        <taxon>Fungi</taxon>
        <taxon>Fungi incertae sedis</taxon>
        <taxon>Microsporidia</taxon>
        <taxon>Nosematidae</taxon>
        <taxon>Nosema</taxon>
    </lineage>
</organism>
<evidence type="ECO:0000256" key="5">
    <source>
        <dbReference type="ARBA" id="ARBA00022840"/>
    </source>
</evidence>
<dbReference type="SUPFAM" id="SSF54849">
    <property type="entry name" value="GroEL-intermediate domain like"/>
    <property type="match status" value="1"/>
</dbReference>
<dbReference type="HOGENOM" id="CLU_008891_6_2_1"/>
<dbReference type="STRING" id="578461.R0M363"/>
<dbReference type="InterPro" id="IPR027409">
    <property type="entry name" value="GroEL-like_apical_dom_sf"/>
</dbReference>
<evidence type="ECO:0000313" key="9">
    <source>
        <dbReference type="Proteomes" id="UP000016927"/>
    </source>
</evidence>
<accession>R0M363</accession>
<dbReference type="GO" id="GO:0051082">
    <property type="term" value="F:unfolded protein binding"/>
    <property type="evidence" value="ECO:0007669"/>
    <property type="project" value="InterPro"/>
</dbReference>
<evidence type="ECO:0000256" key="3">
    <source>
        <dbReference type="ARBA" id="ARBA00011381"/>
    </source>
</evidence>
<dbReference type="GO" id="GO:0016887">
    <property type="term" value="F:ATP hydrolysis activity"/>
    <property type="evidence" value="ECO:0007669"/>
    <property type="project" value="InterPro"/>
</dbReference>
<dbReference type="InterPro" id="IPR002423">
    <property type="entry name" value="Cpn60/GroEL/TCP-1"/>
</dbReference>
<name>R0M363_NOSB1</name>
<comment type="similarity">
    <text evidence="2 7">Belongs to the TCP-1 chaperonin family.</text>
</comment>
<dbReference type="GO" id="GO:0005524">
    <property type="term" value="F:ATP binding"/>
    <property type="evidence" value="ECO:0007669"/>
    <property type="project" value="UniProtKB-KW"/>
</dbReference>